<organism evidence="2 3">
    <name type="scientific">Dyadobacter pollutisoli</name>
    <dbReference type="NCBI Taxonomy" id="2910158"/>
    <lineage>
        <taxon>Bacteria</taxon>
        <taxon>Pseudomonadati</taxon>
        <taxon>Bacteroidota</taxon>
        <taxon>Cytophagia</taxon>
        <taxon>Cytophagales</taxon>
        <taxon>Spirosomataceae</taxon>
        <taxon>Dyadobacter</taxon>
    </lineage>
</organism>
<keyword evidence="1" id="KW-0812">Transmembrane</keyword>
<evidence type="ECO:0000313" key="2">
    <source>
        <dbReference type="EMBL" id="WAC12448.1"/>
    </source>
</evidence>
<name>A0A9E8NBW0_9BACT</name>
<dbReference type="RefSeq" id="WP_244824595.1">
    <property type="nucleotide sequence ID" value="NZ_CP112998.1"/>
</dbReference>
<proteinExistence type="predicted"/>
<evidence type="ECO:0000313" key="3">
    <source>
        <dbReference type="Proteomes" id="UP001164653"/>
    </source>
</evidence>
<evidence type="ECO:0000256" key="1">
    <source>
        <dbReference type="SAM" id="Phobius"/>
    </source>
</evidence>
<dbReference type="KEGG" id="dpf:ON006_00510"/>
<dbReference type="AlphaFoldDB" id="A0A9E8NBW0"/>
<dbReference type="Proteomes" id="UP001164653">
    <property type="component" value="Chromosome"/>
</dbReference>
<keyword evidence="1" id="KW-1133">Transmembrane helix</keyword>
<feature type="transmembrane region" description="Helical" evidence="1">
    <location>
        <begin position="23"/>
        <end position="44"/>
    </location>
</feature>
<keyword evidence="1" id="KW-0472">Membrane</keyword>
<keyword evidence="3" id="KW-1185">Reference proteome</keyword>
<reference evidence="2" key="1">
    <citation type="submission" date="2022-11" db="EMBL/GenBank/DDBJ databases">
        <title>Dyadobacter pollutisoli sp. nov., isolated from plastic dumped soil.</title>
        <authorList>
            <person name="Kim J.M."/>
            <person name="Kim K.R."/>
            <person name="Lee J.K."/>
            <person name="Hao L."/>
            <person name="Jeon C.O."/>
        </authorList>
    </citation>
    <scope>NUCLEOTIDE SEQUENCE</scope>
    <source>
        <strain evidence="2">U1</strain>
    </source>
</reference>
<protein>
    <submittedName>
        <fullName evidence="2">Uncharacterized protein</fullName>
    </submittedName>
</protein>
<gene>
    <name evidence="2" type="ORF">ON006_00510</name>
</gene>
<feature type="transmembrane region" description="Helical" evidence="1">
    <location>
        <begin position="121"/>
        <end position="139"/>
    </location>
</feature>
<dbReference type="EMBL" id="CP112998">
    <property type="protein sequence ID" value="WAC12448.1"/>
    <property type="molecule type" value="Genomic_DNA"/>
</dbReference>
<feature type="transmembrane region" description="Helical" evidence="1">
    <location>
        <begin position="56"/>
        <end position="77"/>
    </location>
</feature>
<accession>A0A9E8NBW0</accession>
<sequence length="151" mass="17511">MDDQLLELYRFYFEDLKDLHEGYISFEITMSLAILTVIGWFLTADKAPKFISSHKFAKTILVITIGITAILELFVVYKIKLMADNIYRLLVRIVRKLSPPFQDIIVKDYFEYRLIAPETVFVFYIFHLTLLVVLGIIISKSNSKARLAKPG</sequence>